<name>A0A182WDK4_9DIPT</name>
<dbReference type="PANTHER" id="PTHR45615:SF36">
    <property type="entry name" value="MYOSIN HEAVY CHAIN-LIKE, ISOFORM B-RELATED"/>
    <property type="match status" value="1"/>
</dbReference>
<dbReference type="EnsemblMetazoa" id="AMIN008441-RA">
    <property type="protein sequence ID" value="AMIN008441-PA"/>
    <property type="gene ID" value="AMIN008441"/>
</dbReference>
<dbReference type="STRING" id="112268.A0A182WDK4"/>
<proteinExistence type="predicted"/>
<dbReference type="PROSITE" id="PS50096">
    <property type="entry name" value="IQ"/>
    <property type="match status" value="1"/>
</dbReference>
<accession>A0A182WDK4</accession>
<evidence type="ECO:0000256" key="2">
    <source>
        <dbReference type="SAM" id="MobiDB-lite"/>
    </source>
</evidence>
<evidence type="ECO:0000256" key="1">
    <source>
        <dbReference type="SAM" id="Coils"/>
    </source>
</evidence>
<keyword evidence="1" id="KW-0175">Coiled coil</keyword>
<dbReference type="Proteomes" id="UP000075920">
    <property type="component" value="Unassembled WGS sequence"/>
</dbReference>
<dbReference type="InterPro" id="IPR027417">
    <property type="entry name" value="P-loop_NTPase"/>
</dbReference>
<dbReference type="AlphaFoldDB" id="A0A182WDK4"/>
<feature type="region of interest" description="Disordered" evidence="2">
    <location>
        <begin position="1"/>
        <end position="20"/>
    </location>
</feature>
<evidence type="ECO:0000313" key="3">
    <source>
        <dbReference type="EnsemblMetazoa" id="AMIN008441-PA"/>
    </source>
</evidence>
<evidence type="ECO:0000313" key="4">
    <source>
        <dbReference type="Proteomes" id="UP000075920"/>
    </source>
</evidence>
<dbReference type="Pfam" id="PF00612">
    <property type="entry name" value="IQ"/>
    <property type="match status" value="1"/>
</dbReference>
<feature type="region of interest" description="Disordered" evidence="2">
    <location>
        <begin position="88"/>
        <end position="116"/>
    </location>
</feature>
<reference evidence="4" key="1">
    <citation type="submission" date="2013-03" db="EMBL/GenBank/DDBJ databases">
        <title>The Genome Sequence of Anopheles minimus MINIMUS1.</title>
        <authorList>
            <consortium name="The Broad Institute Genomics Platform"/>
            <person name="Neafsey D.E."/>
            <person name="Walton C."/>
            <person name="Walker B."/>
            <person name="Young S.K."/>
            <person name="Zeng Q."/>
            <person name="Gargeya S."/>
            <person name="Fitzgerald M."/>
            <person name="Haas B."/>
            <person name="Abouelleil A."/>
            <person name="Allen A.W."/>
            <person name="Alvarado L."/>
            <person name="Arachchi H.M."/>
            <person name="Berlin A.M."/>
            <person name="Chapman S.B."/>
            <person name="Gainer-Dewar J."/>
            <person name="Goldberg J."/>
            <person name="Griggs A."/>
            <person name="Gujja S."/>
            <person name="Hansen M."/>
            <person name="Howarth C."/>
            <person name="Imamovic A."/>
            <person name="Ireland A."/>
            <person name="Larimer J."/>
            <person name="McCowan C."/>
            <person name="Murphy C."/>
            <person name="Pearson M."/>
            <person name="Poon T.W."/>
            <person name="Priest M."/>
            <person name="Roberts A."/>
            <person name="Saif S."/>
            <person name="Shea T."/>
            <person name="Sisk P."/>
            <person name="Sykes S."/>
            <person name="Wortman J."/>
            <person name="Nusbaum C."/>
            <person name="Birren B."/>
        </authorList>
    </citation>
    <scope>NUCLEOTIDE SEQUENCE [LARGE SCALE GENOMIC DNA]</scope>
    <source>
        <strain evidence="4">MINIMUS1</strain>
    </source>
</reference>
<dbReference type="InterPro" id="IPR000048">
    <property type="entry name" value="IQ_motif_EF-hand-BS"/>
</dbReference>
<dbReference type="SUPFAM" id="SSF52540">
    <property type="entry name" value="P-loop containing nucleoside triphosphate hydrolases"/>
    <property type="match status" value="1"/>
</dbReference>
<dbReference type="GO" id="GO:0005737">
    <property type="term" value="C:cytoplasm"/>
    <property type="evidence" value="ECO:0007669"/>
    <property type="project" value="TreeGrafter"/>
</dbReference>
<dbReference type="GO" id="GO:0016460">
    <property type="term" value="C:myosin II complex"/>
    <property type="evidence" value="ECO:0007669"/>
    <property type="project" value="TreeGrafter"/>
</dbReference>
<dbReference type="GO" id="GO:0031032">
    <property type="term" value="P:actomyosin structure organization"/>
    <property type="evidence" value="ECO:0007669"/>
    <property type="project" value="TreeGrafter"/>
</dbReference>
<feature type="coiled-coil region" evidence="1">
    <location>
        <begin position="394"/>
        <end position="435"/>
    </location>
</feature>
<dbReference type="PANTHER" id="PTHR45615">
    <property type="entry name" value="MYOSIN HEAVY CHAIN, NON-MUSCLE"/>
    <property type="match status" value="1"/>
</dbReference>
<organism evidence="3 4">
    <name type="scientific">Anopheles minimus</name>
    <dbReference type="NCBI Taxonomy" id="112268"/>
    <lineage>
        <taxon>Eukaryota</taxon>
        <taxon>Metazoa</taxon>
        <taxon>Ecdysozoa</taxon>
        <taxon>Arthropoda</taxon>
        <taxon>Hexapoda</taxon>
        <taxon>Insecta</taxon>
        <taxon>Pterygota</taxon>
        <taxon>Neoptera</taxon>
        <taxon>Endopterygota</taxon>
        <taxon>Diptera</taxon>
        <taxon>Nematocera</taxon>
        <taxon>Culicoidea</taxon>
        <taxon>Culicidae</taxon>
        <taxon>Anophelinae</taxon>
        <taxon>Anopheles</taxon>
    </lineage>
</organism>
<keyword evidence="4" id="KW-1185">Reference proteome</keyword>
<protein>
    <submittedName>
        <fullName evidence="3">Uncharacterized protein</fullName>
    </submittedName>
</protein>
<dbReference type="GO" id="GO:0032982">
    <property type="term" value="C:myosin filament"/>
    <property type="evidence" value="ECO:0007669"/>
    <property type="project" value="TreeGrafter"/>
</dbReference>
<dbReference type="SMART" id="SM00015">
    <property type="entry name" value="IQ"/>
    <property type="match status" value="2"/>
</dbReference>
<dbReference type="GO" id="GO:0051015">
    <property type="term" value="F:actin filament binding"/>
    <property type="evidence" value="ECO:0007669"/>
    <property type="project" value="TreeGrafter"/>
</dbReference>
<reference evidence="3" key="2">
    <citation type="submission" date="2020-05" db="UniProtKB">
        <authorList>
            <consortium name="EnsemblMetazoa"/>
        </authorList>
    </citation>
    <scope>IDENTIFICATION</scope>
    <source>
        <strain evidence="3">MINIMUS1</strain>
    </source>
</reference>
<dbReference type="Gene3D" id="1.20.5.4820">
    <property type="match status" value="1"/>
</dbReference>
<dbReference type="VEuPathDB" id="VectorBase:AMIN008441"/>
<sequence>MSTQSKRNLTANGGNVRRSQQPLKGDQLLCKCLEKGQEILRKVEELTVNPIRIRTVSRVSTHYQQQQPGVGATTPPTTVVTSSVMTQTHTATNGGGGGGPKNNHAPVTSVGGGLTKSLSSDNSVSSLIGVDGNDSGKAKSLSTGTLITTARRPSLTPPTISLTVTDGSCPPLVITAPQPPPTTTLMMATASSTKDSYHESDWSEDSGRMSNENLELFGGEPEKPLSNASSSSTVLPGKLNESLLGIFENSSSNGGADGTVVIPAPTIHSSAPYAGGRWNRTIGSVAPMRKKSSKGQIEQPTITINGDAGDEGEKVFFRSGVLGALEAKRDDLLSDRVIQLQAHCRGYLARRRLARRRLQELAVKCIQRNVRAFLKVRDWPWWRLLVRVTPLLAVHRTEEQLKVATVELQQVRAKLEKIEAERNELKATNHKLEARVSS</sequence>